<evidence type="ECO:0000256" key="2">
    <source>
        <dbReference type="ARBA" id="ARBA00022448"/>
    </source>
</evidence>
<reference evidence="9 10" key="1">
    <citation type="submission" date="2016-10" db="EMBL/GenBank/DDBJ databases">
        <authorList>
            <person name="de Groot N.N."/>
        </authorList>
    </citation>
    <scope>NUCLEOTIDE SEQUENCE [LARGE SCALE GENOMIC DNA]</scope>
    <source>
        <strain evidence="9 10">DSM 1283</strain>
    </source>
</reference>
<evidence type="ECO:0000313" key="9">
    <source>
        <dbReference type="EMBL" id="SFO63308.1"/>
    </source>
</evidence>
<accession>A0A1I5IRX4</accession>
<dbReference type="AlphaFoldDB" id="A0A1I5IRX4"/>
<dbReference type="CDD" id="cd06261">
    <property type="entry name" value="TM_PBP2"/>
    <property type="match status" value="1"/>
</dbReference>
<keyword evidence="2 7" id="KW-0813">Transport</keyword>
<feature type="domain" description="ABC transmembrane type-1" evidence="8">
    <location>
        <begin position="79"/>
        <end position="293"/>
    </location>
</feature>
<feature type="transmembrane region" description="Helical" evidence="7">
    <location>
        <begin position="83"/>
        <end position="104"/>
    </location>
</feature>
<evidence type="ECO:0000256" key="5">
    <source>
        <dbReference type="ARBA" id="ARBA00022989"/>
    </source>
</evidence>
<dbReference type="PROSITE" id="PS50928">
    <property type="entry name" value="ABC_TM1"/>
    <property type="match status" value="1"/>
</dbReference>
<dbReference type="RefSeq" id="WP_091688833.1">
    <property type="nucleotide sequence ID" value="NZ_BAABFM010000041.1"/>
</dbReference>
<evidence type="ECO:0000256" key="4">
    <source>
        <dbReference type="ARBA" id="ARBA00022692"/>
    </source>
</evidence>
<dbReference type="Gene3D" id="1.10.3720.10">
    <property type="entry name" value="MetI-like"/>
    <property type="match status" value="1"/>
</dbReference>
<dbReference type="PANTHER" id="PTHR43227:SF11">
    <property type="entry name" value="BLL4140 PROTEIN"/>
    <property type="match status" value="1"/>
</dbReference>
<sequence length="306" mass="35080">MLEKKKKKKKRLEILTNKWLYLMFLPVFIWYLLFAYLPMGGMVIAFQKYDIVKGIFKSTWVGLTNFKILFTDPYFPRLFSNTLLLNIFGLIFGFPLPIILAIAFNEIRRKKFKKITQTISYLPYFISSVVVMSMVIQFVSNSGLINMVLNKLGHESINFLQIPKYFRTIFITTGIWQGTGFGAIIYMAALAGISTEQYEAATVDGAGKFQKMLYITLPGLAPTIVIMLLINLGSILNVGHERIILLYNPAIYETADVFNTYVYREGLANRRYSYAQAMSIFQNTVGFVLVYLANKITRKLDGTTLW</sequence>
<keyword evidence="5 7" id="KW-1133">Transmembrane helix</keyword>
<evidence type="ECO:0000313" key="10">
    <source>
        <dbReference type="Proteomes" id="UP000198806"/>
    </source>
</evidence>
<dbReference type="InterPro" id="IPR035906">
    <property type="entry name" value="MetI-like_sf"/>
</dbReference>
<dbReference type="PANTHER" id="PTHR43227">
    <property type="entry name" value="BLL4140 PROTEIN"/>
    <property type="match status" value="1"/>
</dbReference>
<dbReference type="InterPro" id="IPR000515">
    <property type="entry name" value="MetI-like"/>
</dbReference>
<dbReference type="GO" id="GO:0005886">
    <property type="term" value="C:plasma membrane"/>
    <property type="evidence" value="ECO:0007669"/>
    <property type="project" value="UniProtKB-SubCell"/>
</dbReference>
<gene>
    <name evidence="9" type="ORF">SAMN04489757_15113</name>
</gene>
<proteinExistence type="inferred from homology"/>
<dbReference type="GO" id="GO:0055085">
    <property type="term" value="P:transmembrane transport"/>
    <property type="evidence" value="ECO:0007669"/>
    <property type="project" value="InterPro"/>
</dbReference>
<dbReference type="OrthoDB" id="2637002at2"/>
<name>A0A1I5IRX4_9FIRM</name>
<keyword evidence="4 7" id="KW-0812">Transmembrane</keyword>
<evidence type="ECO:0000256" key="6">
    <source>
        <dbReference type="ARBA" id="ARBA00023136"/>
    </source>
</evidence>
<dbReference type="STRING" id="1527.SAMN04489757_15113"/>
<evidence type="ECO:0000256" key="1">
    <source>
        <dbReference type="ARBA" id="ARBA00004651"/>
    </source>
</evidence>
<feature type="transmembrane region" description="Helical" evidence="7">
    <location>
        <begin position="212"/>
        <end position="236"/>
    </location>
</feature>
<keyword evidence="6 7" id="KW-0472">Membrane</keyword>
<dbReference type="SUPFAM" id="SSF161098">
    <property type="entry name" value="MetI-like"/>
    <property type="match status" value="1"/>
</dbReference>
<keyword evidence="10" id="KW-1185">Reference proteome</keyword>
<feature type="transmembrane region" description="Helical" evidence="7">
    <location>
        <begin position="169"/>
        <end position="191"/>
    </location>
</feature>
<evidence type="ECO:0000256" key="7">
    <source>
        <dbReference type="RuleBase" id="RU363032"/>
    </source>
</evidence>
<dbReference type="InterPro" id="IPR050809">
    <property type="entry name" value="UgpAE/MalFG_permease"/>
</dbReference>
<dbReference type="Proteomes" id="UP000198806">
    <property type="component" value="Unassembled WGS sequence"/>
</dbReference>
<dbReference type="EMBL" id="FOWD01000051">
    <property type="protein sequence ID" value="SFO63308.1"/>
    <property type="molecule type" value="Genomic_DNA"/>
</dbReference>
<feature type="transmembrane region" description="Helical" evidence="7">
    <location>
        <begin position="124"/>
        <end position="149"/>
    </location>
</feature>
<evidence type="ECO:0000259" key="8">
    <source>
        <dbReference type="PROSITE" id="PS50928"/>
    </source>
</evidence>
<feature type="transmembrane region" description="Helical" evidence="7">
    <location>
        <begin position="274"/>
        <end position="293"/>
    </location>
</feature>
<comment type="subcellular location">
    <subcellularLocation>
        <location evidence="1 7">Cell membrane</location>
        <topology evidence="1 7">Multi-pass membrane protein</topology>
    </subcellularLocation>
</comment>
<organism evidence="9 10">
    <name type="scientific">Anaerocolumna aminovalerica</name>
    <dbReference type="NCBI Taxonomy" id="1527"/>
    <lineage>
        <taxon>Bacteria</taxon>
        <taxon>Bacillati</taxon>
        <taxon>Bacillota</taxon>
        <taxon>Clostridia</taxon>
        <taxon>Lachnospirales</taxon>
        <taxon>Lachnospiraceae</taxon>
        <taxon>Anaerocolumna</taxon>
    </lineage>
</organism>
<protein>
    <submittedName>
        <fullName evidence="9">Putative aldouronate transport system permease protein</fullName>
    </submittedName>
</protein>
<comment type="similarity">
    <text evidence="7">Belongs to the binding-protein-dependent transport system permease family.</text>
</comment>
<feature type="transmembrane region" description="Helical" evidence="7">
    <location>
        <begin position="20"/>
        <end position="39"/>
    </location>
</feature>
<keyword evidence="3" id="KW-1003">Cell membrane</keyword>
<dbReference type="Pfam" id="PF00528">
    <property type="entry name" value="BPD_transp_1"/>
    <property type="match status" value="1"/>
</dbReference>
<evidence type="ECO:0000256" key="3">
    <source>
        <dbReference type="ARBA" id="ARBA00022475"/>
    </source>
</evidence>